<name>A0ABW3KW01_9BACI</name>
<keyword evidence="3 6" id="KW-0812">Transmembrane</keyword>
<organism evidence="7 8">
    <name type="scientific">Thalassobacillus hwangdonensis</name>
    <dbReference type="NCBI Taxonomy" id="546108"/>
    <lineage>
        <taxon>Bacteria</taxon>
        <taxon>Bacillati</taxon>
        <taxon>Bacillota</taxon>
        <taxon>Bacilli</taxon>
        <taxon>Bacillales</taxon>
        <taxon>Bacillaceae</taxon>
        <taxon>Thalassobacillus</taxon>
    </lineage>
</organism>
<comment type="caution">
    <text evidence="7">The sequence shown here is derived from an EMBL/GenBank/DDBJ whole genome shotgun (WGS) entry which is preliminary data.</text>
</comment>
<keyword evidence="2" id="KW-1003">Cell membrane</keyword>
<feature type="transmembrane region" description="Helical" evidence="6">
    <location>
        <begin position="85"/>
        <end position="104"/>
    </location>
</feature>
<feature type="transmembrane region" description="Helical" evidence="6">
    <location>
        <begin position="12"/>
        <end position="32"/>
    </location>
</feature>
<evidence type="ECO:0000313" key="8">
    <source>
        <dbReference type="Proteomes" id="UP001596990"/>
    </source>
</evidence>
<dbReference type="InterPro" id="IPR019108">
    <property type="entry name" value="Caa3_assmbl_CtaG-rel"/>
</dbReference>
<dbReference type="InterPro" id="IPR014108">
    <property type="entry name" value="Caa3-assmbl_CtaG"/>
</dbReference>
<evidence type="ECO:0000256" key="6">
    <source>
        <dbReference type="SAM" id="Phobius"/>
    </source>
</evidence>
<feature type="transmembrane region" description="Helical" evidence="6">
    <location>
        <begin position="52"/>
        <end position="73"/>
    </location>
</feature>
<comment type="subcellular location">
    <subcellularLocation>
        <location evidence="1">Cell membrane</location>
        <topology evidence="1">Multi-pass membrane protein</topology>
    </subcellularLocation>
</comment>
<evidence type="ECO:0000256" key="5">
    <source>
        <dbReference type="ARBA" id="ARBA00023136"/>
    </source>
</evidence>
<accession>A0ABW3KW01</accession>
<dbReference type="Proteomes" id="UP001596990">
    <property type="component" value="Unassembled WGS sequence"/>
</dbReference>
<dbReference type="EMBL" id="JBHTKL010000001">
    <property type="protein sequence ID" value="MFD1018044.1"/>
    <property type="molecule type" value="Genomic_DNA"/>
</dbReference>
<dbReference type="Pfam" id="PF09678">
    <property type="entry name" value="Caa3_CtaG"/>
    <property type="match status" value="1"/>
</dbReference>
<evidence type="ECO:0000256" key="3">
    <source>
        <dbReference type="ARBA" id="ARBA00022692"/>
    </source>
</evidence>
<reference evidence="8" key="1">
    <citation type="journal article" date="2019" name="Int. J. Syst. Evol. Microbiol.">
        <title>The Global Catalogue of Microorganisms (GCM) 10K type strain sequencing project: providing services to taxonomists for standard genome sequencing and annotation.</title>
        <authorList>
            <consortium name="The Broad Institute Genomics Platform"/>
            <consortium name="The Broad Institute Genome Sequencing Center for Infectious Disease"/>
            <person name="Wu L."/>
            <person name="Ma J."/>
        </authorList>
    </citation>
    <scope>NUCLEOTIDE SEQUENCE [LARGE SCALE GENOMIC DNA]</scope>
    <source>
        <strain evidence="8">CCUG 56607</strain>
    </source>
</reference>
<keyword evidence="8" id="KW-1185">Reference proteome</keyword>
<feature type="transmembrane region" description="Helical" evidence="6">
    <location>
        <begin position="187"/>
        <end position="208"/>
    </location>
</feature>
<evidence type="ECO:0000256" key="1">
    <source>
        <dbReference type="ARBA" id="ARBA00004651"/>
    </source>
</evidence>
<evidence type="ECO:0000256" key="4">
    <source>
        <dbReference type="ARBA" id="ARBA00022989"/>
    </source>
</evidence>
<keyword evidence="5 6" id="KW-0472">Membrane</keyword>
<keyword evidence="4 6" id="KW-1133">Transmembrane helix</keyword>
<protein>
    <submittedName>
        <fullName evidence="7">Cytochrome c oxidase assembly factor CtaG</fullName>
    </submittedName>
</protein>
<gene>
    <name evidence="7" type="primary">ctaG</name>
    <name evidence="7" type="ORF">ACFQ2J_02430</name>
</gene>
<evidence type="ECO:0000313" key="7">
    <source>
        <dbReference type="EMBL" id="MFD1018044.1"/>
    </source>
</evidence>
<dbReference type="RefSeq" id="WP_386056258.1">
    <property type="nucleotide sequence ID" value="NZ_JBHTKL010000001.1"/>
</dbReference>
<sequence length="302" mass="34114">MWLELELFGFRALWSPYFFIFVLLLSALYFYITGPGRHRFTDAARPSAAQQLMFYLGMVLLYIIKGSPVDLLAHIMFTAHMTQMALYYLLFPILIIRGIPVWVWKKVVVAPVLRPIVKLLTRPLISLVLFNGLFSLYHIPTIFDYAKSSEMAHTIITTVILFLAFCMWWSIFTPIKEYDRLSPLVKIGFIFANGVLITPACGLIIFAGSPLYATYSEAGAWIQALSLCVPGDVLSGLSSTLSGPEFFTPIPLIEDQQLGGIIMKITQEIIFASVIAYIFFGWFNKERNVIDPLPADALHESH</sequence>
<feature type="transmembrane region" description="Helical" evidence="6">
    <location>
        <begin position="155"/>
        <end position="175"/>
    </location>
</feature>
<proteinExistence type="predicted"/>
<feature type="transmembrane region" description="Helical" evidence="6">
    <location>
        <begin position="261"/>
        <end position="283"/>
    </location>
</feature>
<feature type="transmembrane region" description="Helical" evidence="6">
    <location>
        <begin position="124"/>
        <end position="143"/>
    </location>
</feature>
<dbReference type="NCBIfam" id="TIGR02737">
    <property type="entry name" value="caa3_CtaG"/>
    <property type="match status" value="1"/>
</dbReference>
<evidence type="ECO:0000256" key="2">
    <source>
        <dbReference type="ARBA" id="ARBA00022475"/>
    </source>
</evidence>